<dbReference type="InterPro" id="IPR014762">
    <property type="entry name" value="DNA_mismatch_repair_CS"/>
</dbReference>
<dbReference type="SMART" id="SM00853">
    <property type="entry name" value="MutL_C"/>
    <property type="match status" value="1"/>
</dbReference>
<dbReference type="PROSITE" id="PS00058">
    <property type="entry name" value="DNA_MISMATCH_REPAIR_1"/>
    <property type="match status" value="1"/>
</dbReference>
<dbReference type="Proteomes" id="UP000190092">
    <property type="component" value="Unassembled WGS sequence"/>
</dbReference>
<dbReference type="NCBIfam" id="NF000953">
    <property type="entry name" value="PRK00095.2-4"/>
    <property type="match status" value="1"/>
</dbReference>
<evidence type="ECO:0000256" key="1">
    <source>
        <dbReference type="ARBA" id="ARBA00006082"/>
    </source>
</evidence>
<evidence type="ECO:0000259" key="6">
    <source>
        <dbReference type="SMART" id="SM00853"/>
    </source>
</evidence>
<evidence type="ECO:0000313" key="9">
    <source>
        <dbReference type="Proteomes" id="UP000190092"/>
    </source>
</evidence>
<proteinExistence type="inferred from homology"/>
<dbReference type="Gene3D" id="3.30.1370.100">
    <property type="entry name" value="MutL, C-terminal domain, regulatory subdomain"/>
    <property type="match status" value="1"/>
</dbReference>
<reference evidence="9" key="1">
    <citation type="submission" date="2017-02" db="EMBL/GenBank/DDBJ databases">
        <authorList>
            <person name="Varghese N."/>
            <person name="Submissions S."/>
        </authorList>
    </citation>
    <scope>NUCLEOTIDE SEQUENCE [LARGE SCALE GENOMIC DNA]</scope>
    <source>
        <strain evidence="9">ATCC 27094</strain>
    </source>
</reference>
<dbReference type="InterPro" id="IPR014790">
    <property type="entry name" value="MutL_C"/>
</dbReference>
<dbReference type="Pfam" id="PF13589">
    <property type="entry name" value="HATPase_c_3"/>
    <property type="match status" value="1"/>
</dbReference>
<dbReference type="InterPro" id="IPR013507">
    <property type="entry name" value="DNA_mismatch_S5_2-like"/>
</dbReference>
<dbReference type="Pfam" id="PF01119">
    <property type="entry name" value="DNA_mis_repair"/>
    <property type="match status" value="1"/>
</dbReference>
<dbReference type="GO" id="GO:0140664">
    <property type="term" value="F:ATP-dependent DNA damage sensor activity"/>
    <property type="evidence" value="ECO:0007669"/>
    <property type="project" value="InterPro"/>
</dbReference>
<dbReference type="GO" id="GO:0016887">
    <property type="term" value="F:ATP hydrolysis activity"/>
    <property type="evidence" value="ECO:0007669"/>
    <property type="project" value="InterPro"/>
</dbReference>
<keyword evidence="9" id="KW-1185">Reference proteome</keyword>
<dbReference type="Gene3D" id="3.30.1540.20">
    <property type="entry name" value="MutL, C-terminal domain, dimerisation subdomain"/>
    <property type="match status" value="1"/>
</dbReference>
<dbReference type="SUPFAM" id="SSF54211">
    <property type="entry name" value="Ribosomal protein S5 domain 2-like"/>
    <property type="match status" value="1"/>
</dbReference>
<dbReference type="EMBL" id="FUWJ01000010">
    <property type="protein sequence ID" value="SKA31805.1"/>
    <property type="molecule type" value="Genomic_DNA"/>
</dbReference>
<gene>
    <name evidence="5" type="primary">mutL</name>
    <name evidence="8" type="ORF">SAMN02745126_05119</name>
</gene>
<dbReference type="Pfam" id="PF08676">
    <property type="entry name" value="MutL_C"/>
    <property type="match status" value="1"/>
</dbReference>
<dbReference type="HAMAP" id="MF_00149">
    <property type="entry name" value="DNA_mis_repair"/>
    <property type="match status" value="1"/>
</dbReference>
<dbReference type="Gene3D" id="3.30.565.10">
    <property type="entry name" value="Histidine kinase-like ATPase, C-terminal domain"/>
    <property type="match status" value="1"/>
</dbReference>
<dbReference type="SUPFAM" id="SSF118116">
    <property type="entry name" value="DNA mismatch repair protein MutL"/>
    <property type="match status" value="1"/>
</dbReference>
<dbReference type="FunFam" id="3.30.565.10:FF:000003">
    <property type="entry name" value="DNA mismatch repair endonuclease MutL"/>
    <property type="match status" value="1"/>
</dbReference>
<dbReference type="PANTHER" id="PTHR10073">
    <property type="entry name" value="DNA MISMATCH REPAIR PROTEIN MLH, PMS, MUTL"/>
    <property type="match status" value="1"/>
</dbReference>
<dbReference type="GO" id="GO:0005524">
    <property type="term" value="F:ATP binding"/>
    <property type="evidence" value="ECO:0007669"/>
    <property type="project" value="InterPro"/>
</dbReference>
<evidence type="ECO:0000256" key="3">
    <source>
        <dbReference type="ARBA" id="ARBA00022763"/>
    </source>
</evidence>
<dbReference type="NCBIfam" id="TIGR00585">
    <property type="entry name" value="mutl"/>
    <property type="match status" value="1"/>
</dbReference>
<keyword evidence="4 5" id="KW-0234">DNA repair</keyword>
<comment type="function">
    <text evidence="5">This protein is involved in the repair of mismatches in DNA. It is required for dam-dependent methyl-directed DNA mismatch repair. May act as a 'molecular matchmaker', a protein that promotes the formation of a stable complex between two or more DNA-binding proteins in an ATP-dependent manner without itself being part of a final effector complex.</text>
</comment>
<dbReference type="GO" id="GO:0006298">
    <property type="term" value="P:mismatch repair"/>
    <property type="evidence" value="ECO:0007669"/>
    <property type="project" value="UniProtKB-UniRule"/>
</dbReference>
<evidence type="ECO:0000256" key="2">
    <source>
        <dbReference type="ARBA" id="ARBA00021975"/>
    </source>
</evidence>
<organism evidence="8 9">
    <name type="scientific">Enhydrobacter aerosaccus</name>
    <dbReference type="NCBI Taxonomy" id="225324"/>
    <lineage>
        <taxon>Bacteria</taxon>
        <taxon>Pseudomonadati</taxon>
        <taxon>Pseudomonadota</taxon>
        <taxon>Alphaproteobacteria</taxon>
        <taxon>Hyphomicrobiales</taxon>
        <taxon>Enhydrobacter</taxon>
    </lineage>
</organism>
<dbReference type="InterPro" id="IPR014721">
    <property type="entry name" value="Ribsml_uS5_D2-typ_fold_subgr"/>
</dbReference>
<dbReference type="InterPro" id="IPR020568">
    <property type="entry name" value="Ribosomal_Su5_D2-typ_SF"/>
</dbReference>
<name>A0A1T4SU70_9HYPH</name>
<dbReference type="OrthoDB" id="9763467at2"/>
<dbReference type="AlphaFoldDB" id="A0A1T4SU70"/>
<evidence type="ECO:0000256" key="4">
    <source>
        <dbReference type="ARBA" id="ARBA00023204"/>
    </source>
</evidence>
<dbReference type="SMART" id="SM01340">
    <property type="entry name" value="DNA_mis_repair"/>
    <property type="match status" value="1"/>
</dbReference>
<evidence type="ECO:0000259" key="7">
    <source>
        <dbReference type="SMART" id="SM01340"/>
    </source>
</evidence>
<feature type="domain" description="MutL C-terminal dimerisation" evidence="6">
    <location>
        <begin position="426"/>
        <end position="569"/>
    </location>
</feature>
<dbReference type="CDD" id="cd16926">
    <property type="entry name" value="HATPase_MutL-MLH-PMS-like"/>
    <property type="match status" value="1"/>
</dbReference>
<evidence type="ECO:0000313" key="8">
    <source>
        <dbReference type="EMBL" id="SKA31805.1"/>
    </source>
</evidence>
<keyword evidence="3 5" id="KW-0227">DNA damage</keyword>
<feature type="domain" description="DNA mismatch repair protein S5" evidence="7">
    <location>
        <begin position="225"/>
        <end position="343"/>
    </location>
</feature>
<dbReference type="CDD" id="cd00782">
    <property type="entry name" value="MutL_Trans"/>
    <property type="match status" value="1"/>
</dbReference>
<dbReference type="STRING" id="225324.SAMN02745126_05119"/>
<dbReference type="InterPro" id="IPR002099">
    <property type="entry name" value="MutL/Mlh/PMS"/>
</dbReference>
<dbReference type="InterPro" id="IPR020667">
    <property type="entry name" value="DNA_mismatch_repair_MutL"/>
</dbReference>
<dbReference type="SUPFAM" id="SSF55874">
    <property type="entry name" value="ATPase domain of HSP90 chaperone/DNA topoisomerase II/histidine kinase"/>
    <property type="match status" value="1"/>
</dbReference>
<evidence type="ECO:0000256" key="5">
    <source>
        <dbReference type="HAMAP-Rule" id="MF_00149"/>
    </source>
</evidence>
<dbReference type="InterPro" id="IPR042121">
    <property type="entry name" value="MutL_C_regsub"/>
</dbReference>
<comment type="similarity">
    <text evidence="1 5">Belongs to the DNA mismatch repair MutL/HexB family.</text>
</comment>
<dbReference type="GO" id="GO:0032300">
    <property type="term" value="C:mismatch repair complex"/>
    <property type="evidence" value="ECO:0007669"/>
    <property type="project" value="InterPro"/>
</dbReference>
<sequence length="612" mass="66311">MSVLSTRPSRTLRRLPSNLVNRIAAGEVVERPASAVKELVENAIDAGAHRITVTLKEGGRTFLSVVDDGIGMTRQELELAVERHCTSKLPDDDLTDIRTLGFRGEALPSIASVSRFAITSRPKEADAAWSLDIEGGAKRDPKPAAHPPGTRVEVRDLFFATPARLKFLKEARSESGHVADALRRLAMAHPAIAFRLESDERTLFDLPATKPSLLDQADAARLERLAAIMGREFADNALAIDANREGFRLTGFAGLPTLNRPTAQHQYLFVNGRPVRDKLLAGAVRGAYQDFLARDRHPMVALFLEAPTEMVDVNVHPAKTEVRFRDAGIVRGLIVGALRTALSAAGHRASTTVAAAALGAFQPHSGQATVLPFARNGGGYGSTIPRGLAETAMQFMAPLAQPSVRTDAAAVESVGPESPSYPLGIARAQLHETYIVAQTDQGVVIVDQHAAHERLLHEKLKTQLETEGVKRQALLLPEVVEIGEDGARRLTQRATELAEMGLVLEPFGLGAVVVRETPALLGEVDIQGLVRDLADELAEMGDHLSLKEKVEDVCGTLACHTSVRAGRRLNVDEMNALLRQMEATPHSGQCNHGRPTYVELKLADIERLFGRR</sequence>
<accession>A0A1T4SU70</accession>
<dbReference type="InterPro" id="IPR036890">
    <property type="entry name" value="HATPase_C_sf"/>
</dbReference>
<dbReference type="InterPro" id="IPR038973">
    <property type="entry name" value="MutL/Mlh/Pms-like"/>
</dbReference>
<dbReference type="Gene3D" id="3.30.230.10">
    <property type="match status" value="1"/>
</dbReference>
<dbReference type="PANTHER" id="PTHR10073:SF12">
    <property type="entry name" value="DNA MISMATCH REPAIR PROTEIN MLH1"/>
    <property type="match status" value="1"/>
</dbReference>
<dbReference type="RefSeq" id="WP_085936867.1">
    <property type="nucleotide sequence ID" value="NZ_FUWJ01000010.1"/>
</dbReference>
<protein>
    <recommendedName>
        <fullName evidence="2 5">DNA mismatch repair protein MutL</fullName>
    </recommendedName>
</protein>
<dbReference type="InterPro" id="IPR042120">
    <property type="entry name" value="MutL_C_dimsub"/>
</dbReference>
<dbReference type="InterPro" id="IPR037198">
    <property type="entry name" value="MutL_C_sf"/>
</dbReference>
<dbReference type="GO" id="GO:0030983">
    <property type="term" value="F:mismatched DNA binding"/>
    <property type="evidence" value="ECO:0007669"/>
    <property type="project" value="InterPro"/>
</dbReference>